<feature type="region of interest" description="Disordered" evidence="1">
    <location>
        <begin position="35"/>
        <end position="55"/>
    </location>
</feature>
<proteinExistence type="predicted"/>
<comment type="caution">
    <text evidence="2">The sequence shown here is derived from an EMBL/GenBank/DDBJ whole genome shotgun (WGS) entry which is preliminary data.</text>
</comment>
<dbReference type="Proteomes" id="UP001413721">
    <property type="component" value="Unassembled WGS sequence"/>
</dbReference>
<keyword evidence="3" id="KW-1185">Reference proteome</keyword>
<organism evidence="2 3">
    <name type="scientific">Tistrella arctica</name>
    <dbReference type="NCBI Taxonomy" id="3133430"/>
    <lineage>
        <taxon>Bacteria</taxon>
        <taxon>Pseudomonadati</taxon>
        <taxon>Pseudomonadota</taxon>
        <taxon>Alphaproteobacteria</taxon>
        <taxon>Geminicoccales</taxon>
        <taxon>Geminicoccaceae</taxon>
        <taxon>Tistrella</taxon>
    </lineage>
</organism>
<name>A0ABU9YH44_9PROT</name>
<evidence type="ECO:0000256" key="1">
    <source>
        <dbReference type="SAM" id="MobiDB-lite"/>
    </source>
</evidence>
<accession>A0ABU9YH44</accession>
<dbReference type="RefSeq" id="WP_345937037.1">
    <property type="nucleotide sequence ID" value="NZ_JBBKTW010000002.1"/>
</dbReference>
<dbReference type="EMBL" id="JBBKTW010000002">
    <property type="protein sequence ID" value="MEN2988098.1"/>
    <property type="molecule type" value="Genomic_DNA"/>
</dbReference>
<sequence>MDGFSALATPEDMTHTARMLSPNRIRHCAITRHPRHDRAEHRDMTKPSRPHAPDDAIHQAAPCPVAALAADWAILDDQILDHWSVPENEPEICIALDTWRNAIATHALNLTPASTAGAAFQAYLVSLTIAIADTPDLPPDDRTRHLKAAAKGARNLTRYLTVARWRQAAG</sequence>
<gene>
    <name evidence="2" type="ORF">WG926_07265</name>
</gene>
<evidence type="ECO:0000313" key="3">
    <source>
        <dbReference type="Proteomes" id="UP001413721"/>
    </source>
</evidence>
<reference evidence="2 3" key="1">
    <citation type="submission" date="2024-03" db="EMBL/GenBank/DDBJ databases">
        <title>High-quality draft genome sequencing of Tistrella sp. BH-R2-4.</title>
        <authorList>
            <person name="Dong C."/>
        </authorList>
    </citation>
    <scope>NUCLEOTIDE SEQUENCE [LARGE SCALE GENOMIC DNA]</scope>
    <source>
        <strain evidence="2 3">BH-R2-4</strain>
    </source>
</reference>
<protein>
    <submittedName>
        <fullName evidence="2">Uncharacterized protein</fullName>
    </submittedName>
</protein>
<feature type="compositionally biased region" description="Basic and acidic residues" evidence="1">
    <location>
        <begin position="37"/>
        <end position="55"/>
    </location>
</feature>
<evidence type="ECO:0000313" key="2">
    <source>
        <dbReference type="EMBL" id="MEN2988098.1"/>
    </source>
</evidence>